<evidence type="ECO:0000256" key="3">
    <source>
        <dbReference type="ARBA" id="ARBA00023219"/>
    </source>
</evidence>
<keyword evidence="2" id="KW-1188">Viral release from host cell</keyword>
<evidence type="ECO:0000256" key="4">
    <source>
        <dbReference type="SAM" id="MobiDB-lite"/>
    </source>
</evidence>
<feature type="region of interest" description="Disordered" evidence="4">
    <location>
        <begin position="1"/>
        <end position="26"/>
    </location>
</feature>
<dbReference type="AlphaFoldDB" id="A0A9P1JTW2"/>
<dbReference type="InterPro" id="IPR020991">
    <property type="entry name" value="Connector_podovirus"/>
</dbReference>
<evidence type="ECO:0000256" key="2">
    <source>
        <dbReference type="ARBA" id="ARBA00022612"/>
    </source>
</evidence>
<name>A0A9P1JTW2_9PROT</name>
<accession>A0A9P1JTW2</accession>
<evidence type="ECO:0000313" key="6">
    <source>
        <dbReference type="Proteomes" id="UP000007319"/>
    </source>
</evidence>
<geneLocation type="plasmid" evidence="5 6">
    <name>AZOBR_p1</name>
</geneLocation>
<dbReference type="KEGG" id="abs:AZOBR_p120028"/>
<dbReference type="RefSeq" id="WP_014197215.1">
    <property type="nucleotide sequence ID" value="NC_016594.1"/>
</dbReference>
<dbReference type="Proteomes" id="UP000007319">
    <property type="component" value="Plasmid AZOBR_p1"/>
</dbReference>
<dbReference type="EMBL" id="HE577328">
    <property type="protein sequence ID" value="CCC99710.1"/>
    <property type="molecule type" value="Genomic_DNA"/>
</dbReference>
<keyword evidence="5" id="KW-0614">Plasmid</keyword>
<feature type="compositionally biased region" description="Basic and acidic residues" evidence="4">
    <location>
        <begin position="12"/>
        <end position="26"/>
    </location>
</feature>
<keyword evidence="6" id="KW-1185">Reference proteome</keyword>
<reference evidence="5 6" key="1">
    <citation type="journal article" date="2011" name="PLoS Genet.">
        <title>Azospirillum genomes reveal transition of bacteria from aquatic to terrestrial environments.</title>
        <authorList>
            <person name="Wisniewski-Dye F."/>
            <person name="Borziak K."/>
            <person name="Khalsa-Moyers G."/>
            <person name="Alexandre G."/>
            <person name="Sukharnikov L.O."/>
            <person name="Wuichet K."/>
            <person name="Hurst G.B."/>
            <person name="McDonald W.H."/>
            <person name="Robertson J.S."/>
            <person name="Barbe V."/>
            <person name="Calteau A."/>
            <person name="Rouy Z."/>
            <person name="Mangenot S."/>
            <person name="Prigent-Combaret C."/>
            <person name="Normand P."/>
            <person name="Boyer M."/>
            <person name="Siguier P."/>
            <person name="Dessaux Y."/>
            <person name="Elmerich C."/>
            <person name="Condemine G."/>
            <person name="Krishnen G."/>
            <person name="Kennedy I."/>
            <person name="Paterson A.H."/>
            <person name="Gonzalez V."/>
            <person name="Mavingui P."/>
            <person name="Zhulin I.B."/>
        </authorList>
    </citation>
    <scope>NUCLEOTIDE SEQUENCE [LARGE SCALE GENOMIC DNA]</scope>
    <source>
        <strain evidence="5 6">Sp245</strain>
    </source>
</reference>
<proteinExistence type="predicted"/>
<gene>
    <name evidence="5" type="ORF">AZOBR_p120028</name>
</gene>
<comment type="subcellular location">
    <subcellularLocation>
        <location evidence="1">Virion</location>
    </subcellularLocation>
</comment>
<organism evidence="5 6">
    <name type="scientific">Azospirillum baldaniorum</name>
    <dbReference type="NCBI Taxonomy" id="1064539"/>
    <lineage>
        <taxon>Bacteria</taxon>
        <taxon>Pseudomonadati</taxon>
        <taxon>Pseudomonadota</taxon>
        <taxon>Alphaproteobacteria</taxon>
        <taxon>Rhodospirillales</taxon>
        <taxon>Azospirillaceae</taxon>
        <taxon>Azospirillum</taxon>
    </lineage>
</organism>
<dbReference type="Pfam" id="PF12236">
    <property type="entry name" value="Head-tail_con"/>
    <property type="match status" value="1"/>
</dbReference>
<protein>
    <submittedName>
        <fullName evidence="5">Head-to-tail joining protein</fullName>
    </submittedName>
</protein>
<evidence type="ECO:0000256" key="1">
    <source>
        <dbReference type="ARBA" id="ARBA00004328"/>
    </source>
</evidence>
<sequence>MGNTTPPSAPRDLTRRIARADQDKQRRRGRLDDCYRLAMPWRHLTDRHQDDPAAQDDVFDGTAVVSVKDFAGDLLSTFTPPSATWMRLEPDQGLGDAALRELEGPLEEIEATVMEAMAASNLYEALQVGYADLAVGTMALLVQDIDPTEPIHVEAISVSDLLVDRGPYGRVDGRWRKFKLRADEVPILWPDAKTFSLPKTGDAEVDVTDGLYRDLTRRDDEVWKYAVLCGGKALVQRELVGEGACPIIVARWDTDAKTAWGHGPLMSVLPEVKTANYVTERMLEALDYALQPVTSYPDDGVIDVSGGIAPGTWIPMAQGSEIRPIVSGANFDVSQFSLQDLRSRIRDAMFQDAPRQNGLTPPTATQWQEQAAAKAKRMGAPVGRLVTELLRPLFLRFAFLLRARGKLPAQIRFKGQPVKLRAQSPLLKAMQQSEAQRVDQFLVTTSQTVGPETTAMWIDMEEALRYRAKLYDIPAKLVRTQAQVQQIIAQQQALQAPPVEPQQ</sequence>
<evidence type="ECO:0000313" key="5">
    <source>
        <dbReference type="EMBL" id="CCC99710.1"/>
    </source>
</evidence>
<keyword evidence="3" id="KW-0231">Viral genome packaging</keyword>